<feature type="transmembrane region" description="Helical" evidence="1">
    <location>
        <begin position="66"/>
        <end position="84"/>
    </location>
</feature>
<evidence type="ECO:0000313" key="4">
    <source>
        <dbReference type="Proteomes" id="UP000446866"/>
    </source>
</evidence>
<dbReference type="InterPro" id="IPR025377">
    <property type="entry name" value="DUF4367"/>
</dbReference>
<keyword evidence="1" id="KW-0472">Membrane</keyword>
<dbReference type="RefSeq" id="WP_160201996.1">
    <property type="nucleotide sequence ID" value="NZ_QXWK01000014.1"/>
</dbReference>
<comment type="caution">
    <text evidence="3">The sequence shown here is derived from an EMBL/GenBank/DDBJ whole genome shotgun (WGS) entry which is preliminary data.</text>
</comment>
<organism evidence="3 4">
    <name type="scientific">Anaerotruncus colihominis</name>
    <dbReference type="NCBI Taxonomy" id="169435"/>
    <lineage>
        <taxon>Bacteria</taxon>
        <taxon>Bacillati</taxon>
        <taxon>Bacillota</taxon>
        <taxon>Clostridia</taxon>
        <taxon>Eubacteriales</taxon>
        <taxon>Oscillospiraceae</taxon>
        <taxon>Anaerotruncus</taxon>
    </lineage>
</organism>
<sequence>MINKEGKFEKEAERILSAYAKELQKSRNAYLDALEQEEVPNPTLFVEEPYPKVSVQGHRKIRLKRVLVLVAVLVLLMGLAVVSSEGARKQFFGFLQNDKEGHTELKFVGDEENASGLPDFELGYVPEGFELYDATDDGVCKEIAYLGEEKGERICCSIQKSSVYSAGFDTETHERKEVMVNTSQGLLFYGESDCMLVWQVGDYTFDLLTSFSEKETLEVARSITLKR</sequence>
<feature type="domain" description="DUF4367" evidence="2">
    <location>
        <begin position="120"/>
        <end position="223"/>
    </location>
</feature>
<accession>A0A845QHU6</accession>
<dbReference type="Pfam" id="PF14285">
    <property type="entry name" value="DUF4367"/>
    <property type="match status" value="1"/>
</dbReference>
<protein>
    <submittedName>
        <fullName evidence="3">DUF4367 domain-containing protein</fullName>
    </submittedName>
</protein>
<dbReference type="AlphaFoldDB" id="A0A845QHU6"/>
<evidence type="ECO:0000259" key="2">
    <source>
        <dbReference type="Pfam" id="PF14285"/>
    </source>
</evidence>
<evidence type="ECO:0000256" key="1">
    <source>
        <dbReference type="SAM" id="Phobius"/>
    </source>
</evidence>
<keyword evidence="4" id="KW-1185">Reference proteome</keyword>
<evidence type="ECO:0000313" key="3">
    <source>
        <dbReference type="EMBL" id="NBH61712.1"/>
    </source>
</evidence>
<dbReference type="EMBL" id="QXWK01000014">
    <property type="protein sequence ID" value="NBH61712.1"/>
    <property type="molecule type" value="Genomic_DNA"/>
</dbReference>
<proteinExistence type="predicted"/>
<dbReference type="Proteomes" id="UP000446866">
    <property type="component" value="Unassembled WGS sequence"/>
</dbReference>
<name>A0A845QHU6_9FIRM</name>
<keyword evidence="1" id="KW-0812">Transmembrane</keyword>
<reference evidence="3 4" key="1">
    <citation type="submission" date="2018-08" db="EMBL/GenBank/DDBJ databases">
        <title>Murine metabolic-syndrome-specific gut microbial biobank.</title>
        <authorList>
            <person name="Liu C."/>
        </authorList>
    </citation>
    <scope>NUCLEOTIDE SEQUENCE [LARGE SCALE GENOMIC DNA]</scope>
    <source>
        <strain evidence="3 4">28</strain>
    </source>
</reference>
<keyword evidence="1" id="KW-1133">Transmembrane helix</keyword>
<gene>
    <name evidence="3" type="ORF">D0435_08610</name>
</gene>